<evidence type="ECO:0000313" key="1">
    <source>
        <dbReference type="EMBL" id="OGF98622.1"/>
    </source>
</evidence>
<dbReference type="EMBL" id="MFIV01000073">
    <property type="protein sequence ID" value="OGF98622.1"/>
    <property type="molecule type" value="Genomic_DNA"/>
</dbReference>
<reference evidence="1 2" key="1">
    <citation type="journal article" date="2016" name="Nat. Commun.">
        <title>Thousands of microbial genomes shed light on interconnected biogeochemical processes in an aquifer system.</title>
        <authorList>
            <person name="Anantharaman K."/>
            <person name="Brown C.T."/>
            <person name="Hug L.A."/>
            <person name="Sharon I."/>
            <person name="Castelle C.J."/>
            <person name="Probst A.J."/>
            <person name="Thomas B.C."/>
            <person name="Singh A."/>
            <person name="Wilkins M.J."/>
            <person name="Karaoz U."/>
            <person name="Brodie E.L."/>
            <person name="Williams K.H."/>
            <person name="Hubbard S.S."/>
            <person name="Banfield J.F."/>
        </authorList>
    </citation>
    <scope>NUCLEOTIDE SEQUENCE [LARGE SCALE GENOMIC DNA]</scope>
</reference>
<accession>A0A1F5YEZ8</accession>
<gene>
    <name evidence="1" type="ORF">A2Z86_12070</name>
</gene>
<protein>
    <recommendedName>
        <fullName evidence="3">Bacterial surface antigen (D15) domain-containing protein</fullName>
    </recommendedName>
</protein>
<sequence>MKYRIWALTVLLLAAVRLSYAQKDLRAGTGILADNNIFRNYTGQSDVIFMPYAGAGYGARLQESGNLHLSYDGEFYLFRRLGERDFSVHSLGADYNYQWPASRRALSLGGSLEARFNPSDYSYYNYTAGGFYLNFKNYLRDNLMLLARYNINGKAFKEFREFNYSEQVFSLQGNLYLESRTTLSLTGAYYYKNYTSNVESLDSIYISPEELPQFGPGNGRGRMFLMRFPQFSEGFYRYGVRESQFPSTAQLLLGVTVAQSLTEGTGLMLGWNGRVNPRNRNRYLSDLGESVLNNEELFDDHYSFVGQEGKIQLKQLLPGENSLTLLLSARTRKFNGRPALDLEGLLLPNGENRLDKALFFTAEFSSRFSIGSFSMLEDVELSIQAGAGRNDSNDRYYKYDSAWFSVSTGKVF</sequence>
<dbReference type="Proteomes" id="UP000176992">
    <property type="component" value="Unassembled WGS sequence"/>
</dbReference>
<name>A0A1F5YEZ8_9BACT</name>
<evidence type="ECO:0000313" key="2">
    <source>
        <dbReference type="Proteomes" id="UP000176992"/>
    </source>
</evidence>
<comment type="caution">
    <text evidence="1">The sequence shown here is derived from an EMBL/GenBank/DDBJ whole genome shotgun (WGS) entry which is preliminary data.</text>
</comment>
<evidence type="ECO:0008006" key="3">
    <source>
        <dbReference type="Google" id="ProtNLM"/>
    </source>
</evidence>
<proteinExistence type="predicted"/>
<dbReference type="AlphaFoldDB" id="A0A1F5YEZ8"/>
<organism evidence="1 2">
    <name type="scientific">Candidatus Glassbacteria bacterium GWA2_58_10</name>
    <dbReference type="NCBI Taxonomy" id="1817865"/>
    <lineage>
        <taxon>Bacteria</taxon>
        <taxon>Candidatus Glassiibacteriota</taxon>
    </lineage>
</organism>